<reference evidence="22" key="1">
    <citation type="submission" date="2021-02" db="EMBL/GenBank/DDBJ databases">
        <title>Fulvivirga sp. S481 isolated from sea water.</title>
        <authorList>
            <person name="Bae S.S."/>
            <person name="Baek K."/>
        </authorList>
    </citation>
    <scope>NUCLEOTIDE SEQUENCE</scope>
    <source>
        <strain evidence="22">S481</strain>
    </source>
</reference>
<comment type="pathway">
    <text evidence="6">Metabolic intermediate biosynthesis; chorismate biosynthesis; chorismate from D-erythrose 4-phosphate and phosphoenolpyruvate: step 2/7.</text>
</comment>
<dbReference type="GO" id="GO:0009073">
    <property type="term" value="P:aromatic amino acid family biosynthetic process"/>
    <property type="evidence" value="ECO:0007669"/>
    <property type="project" value="UniProtKB-KW"/>
</dbReference>
<evidence type="ECO:0000256" key="19">
    <source>
        <dbReference type="NCBIfam" id="TIGR01357"/>
    </source>
</evidence>
<keyword evidence="10" id="KW-0963">Cytoplasm</keyword>
<dbReference type="Pfam" id="PF24621">
    <property type="entry name" value="DHQS_C"/>
    <property type="match status" value="1"/>
</dbReference>
<keyword evidence="18" id="KW-0170">Cobalt</keyword>
<evidence type="ECO:0000256" key="4">
    <source>
        <dbReference type="ARBA" id="ARBA00003485"/>
    </source>
</evidence>
<dbReference type="GO" id="GO:0046872">
    <property type="term" value="F:metal ion binding"/>
    <property type="evidence" value="ECO:0007669"/>
    <property type="project" value="UniProtKB-KW"/>
</dbReference>
<dbReference type="GO" id="GO:0000166">
    <property type="term" value="F:nucleotide binding"/>
    <property type="evidence" value="ECO:0007669"/>
    <property type="project" value="UniProtKB-KW"/>
</dbReference>
<dbReference type="Proteomes" id="UP000662783">
    <property type="component" value="Chromosome"/>
</dbReference>
<evidence type="ECO:0000256" key="9">
    <source>
        <dbReference type="ARBA" id="ARBA00017684"/>
    </source>
</evidence>
<keyword evidence="23" id="KW-1185">Reference proteome</keyword>
<proteinExistence type="inferred from homology"/>
<evidence type="ECO:0000313" key="22">
    <source>
        <dbReference type="EMBL" id="QSE97753.1"/>
    </source>
</evidence>
<keyword evidence="14" id="KW-0862">Zinc</keyword>
<accession>A0A974WFY7</accession>
<dbReference type="Gene3D" id="1.20.1090.10">
    <property type="entry name" value="Dehydroquinate synthase-like - alpha domain"/>
    <property type="match status" value="1"/>
</dbReference>
<dbReference type="SUPFAM" id="SSF56796">
    <property type="entry name" value="Dehydroquinate synthase-like"/>
    <property type="match status" value="1"/>
</dbReference>
<evidence type="ECO:0000256" key="2">
    <source>
        <dbReference type="ARBA" id="ARBA00001911"/>
    </source>
</evidence>
<dbReference type="InterPro" id="IPR030963">
    <property type="entry name" value="DHQ_synth_fam"/>
</dbReference>
<evidence type="ECO:0000256" key="16">
    <source>
        <dbReference type="ARBA" id="ARBA00023141"/>
    </source>
</evidence>
<dbReference type="CDD" id="cd08195">
    <property type="entry name" value="DHQS"/>
    <property type="match status" value="1"/>
</dbReference>
<dbReference type="NCBIfam" id="TIGR01357">
    <property type="entry name" value="aroB"/>
    <property type="match status" value="1"/>
</dbReference>
<evidence type="ECO:0000256" key="6">
    <source>
        <dbReference type="ARBA" id="ARBA00004661"/>
    </source>
</evidence>
<dbReference type="RefSeq" id="WP_205722262.1">
    <property type="nucleotide sequence ID" value="NZ_CP070608.1"/>
</dbReference>
<dbReference type="GO" id="GO:0005737">
    <property type="term" value="C:cytoplasm"/>
    <property type="evidence" value="ECO:0007669"/>
    <property type="project" value="UniProtKB-SubCell"/>
</dbReference>
<dbReference type="InterPro" id="IPR016037">
    <property type="entry name" value="DHQ_synth_AroB"/>
</dbReference>
<evidence type="ECO:0000256" key="14">
    <source>
        <dbReference type="ARBA" id="ARBA00022833"/>
    </source>
</evidence>
<sequence length="341" mass="38472">MSNVIFSTQISKELNRILDSTKYSKLAVIVDENTLKHCLPLLDTKDYKLIEINAGEKYKTLDTCTFIWQKLTEYSFDRHGLVINLGGGVIGDMGGFCASTYKRGIRFINIPTTLLAQVDASVGGKLGVDFNGFKNHIGLFAEPEAVLIDAIFLRTLPENELKSGYAEVIKHHLIRDFNGWNTLSQSEFNSLDWLEIIKHSVKIKNQIVSEDPRESGLRKILNFGHTVGHAIESHFLNTDEPLLHGEAIALGMICESHISFQRNMISKDVLNEITHHISNHYKLRVIKEEAFEILWNLMGQDKKNNTSNVLAVLLNSIGEATFDCTISKKETFEALNFLNHV</sequence>
<protein>
    <recommendedName>
        <fullName evidence="9 19">3-dehydroquinate synthase</fullName>
        <ecNumber evidence="8 19">4.2.3.4</ecNumber>
    </recommendedName>
</protein>
<comment type="subcellular location">
    <subcellularLocation>
        <location evidence="5">Cytoplasm</location>
    </subcellularLocation>
</comment>
<evidence type="ECO:0000256" key="18">
    <source>
        <dbReference type="ARBA" id="ARBA00023285"/>
    </source>
</evidence>
<dbReference type="InterPro" id="IPR056179">
    <property type="entry name" value="DHQS_C"/>
</dbReference>
<dbReference type="GO" id="GO:0009423">
    <property type="term" value="P:chorismate biosynthetic process"/>
    <property type="evidence" value="ECO:0007669"/>
    <property type="project" value="UniProtKB-UniRule"/>
</dbReference>
<evidence type="ECO:0000256" key="1">
    <source>
        <dbReference type="ARBA" id="ARBA00001393"/>
    </source>
</evidence>
<feature type="domain" description="3-dehydroquinate synthase N-terminal" evidence="20">
    <location>
        <begin position="50"/>
        <end position="162"/>
    </location>
</feature>
<evidence type="ECO:0000313" key="23">
    <source>
        <dbReference type="Proteomes" id="UP000662783"/>
    </source>
</evidence>
<dbReference type="KEGG" id="fuv:JR347_01295"/>
<dbReference type="Gene3D" id="3.40.50.1970">
    <property type="match status" value="1"/>
</dbReference>
<evidence type="ECO:0000256" key="11">
    <source>
        <dbReference type="ARBA" id="ARBA00022605"/>
    </source>
</evidence>
<dbReference type="PANTHER" id="PTHR43622">
    <property type="entry name" value="3-DEHYDROQUINATE SYNTHASE"/>
    <property type="match status" value="1"/>
</dbReference>
<dbReference type="EMBL" id="CP070608">
    <property type="protein sequence ID" value="QSE97753.1"/>
    <property type="molecule type" value="Genomic_DNA"/>
</dbReference>
<dbReference type="GO" id="GO:0003856">
    <property type="term" value="F:3-dehydroquinate synthase activity"/>
    <property type="evidence" value="ECO:0007669"/>
    <property type="project" value="UniProtKB-UniRule"/>
</dbReference>
<evidence type="ECO:0000256" key="7">
    <source>
        <dbReference type="ARBA" id="ARBA00005412"/>
    </source>
</evidence>
<evidence type="ECO:0000256" key="12">
    <source>
        <dbReference type="ARBA" id="ARBA00022723"/>
    </source>
</evidence>
<organism evidence="22 23">
    <name type="scientific">Fulvivirga lutea</name>
    <dbReference type="NCBI Taxonomy" id="2810512"/>
    <lineage>
        <taxon>Bacteria</taxon>
        <taxon>Pseudomonadati</taxon>
        <taxon>Bacteroidota</taxon>
        <taxon>Cytophagia</taxon>
        <taxon>Cytophagales</taxon>
        <taxon>Fulvivirgaceae</taxon>
        <taxon>Fulvivirga</taxon>
    </lineage>
</organism>
<dbReference type="AlphaFoldDB" id="A0A974WFY7"/>
<keyword evidence="15" id="KW-0520">NAD</keyword>
<comment type="catalytic activity">
    <reaction evidence="1">
        <text>7-phospho-2-dehydro-3-deoxy-D-arabino-heptonate = 3-dehydroquinate + phosphate</text>
        <dbReference type="Rhea" id="RHEA:21968"/>
        <dbReference type="ChEBI" id="CHEBI:32364"/>
        <dbReference type="ChEBI" id="CHEBI:43474"/>
        <dbReference type="ChEBI" id="CHEBI:58394"/>
        <dbReference type="EC" id="4.2.3.4"/>
    </reaction>
</comment>
<evidence type="ECO:0000256" key="8">
    <source>
        <dbReference type="ARBA" id="ARBA00013031"/>
    </source>
</evidence>
<evidence type="ECO:0000259" key="21">
    <source>
        <dbReference type="Pfam" id="PF24621"/>
    </source>
</evidence>
<comment type="function">
    <text evidence="4">Catalyzes the conversion of 3-deoxy-D-arabino-heptulosonate 7-phosphate (DAHP) to dehydroquinate (DHQ).</text>
</comment>
<keyword evidence="12" id="KW-0479">Metal-binding</keyword>
<comment type="similarity">
    <text evidence="7">Belongs to the sugar phosphate cyclases superfamily. Dehydroquinate synthase family.</text>
</comment>
<dbReference type="EC" id="4.2.3.4" evidence="8 19"/>
<evidence type="ECO:0000259" key="20">
    <source>
        <dbReference type="Pfam" id="PF01761"/>
    </source>
</evidence>
<evidence type="ECO:0000256" key="15">
    <source>
        <dbReference type="ARBA" id="ARBA00023027"/>
    </source>
</evidence>
<evidence type="ECO:0000256" key="13">
    <source>
        <dbReference type="ARBA" id="ARBA00022741"/>
    </source>
</evidence>
<dbReference type="InterPro" id="IPR030960">
    <property type="entry name" value="DHQS/DOIS_N"/>
</dbReference>
<keyword evidence="11" id="KW-0028">Amino-acid biosynthesis</keyword>
<dbReference type="InterPro" id="IPR050071">
    <property type="entry name" value="Dehydroquinate_synthase"/>
</dbReference>
<comment type="cofactor">
    <cofactor evidence="3">
        <name>Co(2+)</name>
        <dbReference type="ChEBI" id="CHEBI:48828"/>
    </cofactor>
</comment>
<evidence type="ECO:0000256" key="17">
    <source>
        <dbReference type="ARBA" id="ARBA00023239"/>
    </source>
</evidence>
<name>A0A974WFY7_9BACT</name>
<gene>
    <name evidence="22" type="primary">aroB</name>
    <name evidence="22" type="ORF">JR347_01295</name>
</gene>
<keyword evidence="13" id="KW-0547">Nucleotide-binding</keyword>
<keyword evidence="16" id="KW-0057">Aromatic amino acid biosynthesis</keyword>
<feature type="domain" description="3-dehydroquinate synthase C-terminal" evidence="21">
    <location>
        <begin position="164"/>
        <end position="304"/>
    </location>
</feature>
<evidence type="ECO:0000256" key="3">
    <source>
        <dbReference type="ARBA" id="ARBA00001941"/>
    </source>
</evidence>
<dbReference type="PIRSF" id="PIRSF001455">
    <property type="entry name" value="DHQ_synth"/>
    <property type="match status" value="1"/>
</dbReference>
<dbReference type="GO" id="GO:0008652">
    <property type="term" value="P:amino acid biosynthetic process"/>
    <property type="evidence" value="ECO:0007669"/>
    <property type="project" value="UniProtKB-KW"/>
</dbReference>
<evidence type="ECO:0000256" key="5">
    <source>
        <dbReference type="ARBA" id="ARBA00004496"/>
    </source>
</evidence>
<dbReference type="Pfam" id="PF01761">
    <property type="entry name" value="DHQ_synthase"/>
    <property type="match status" value="1"/>
</dbReference>
<keyword evidence="17 22" id="KW-0456">Lyase</keyword>
<evidence type="ECO:0000256" key="10">
    <source>
        <dbReference type="ARBA" id="ARBA00022490"/>
    </source>
</evidence>
<comment type="cofactor">
    <cofactor evidence="2">
        <name>NAD(+)</name>
        <dbReference type="ChEBI" id="CHEBI:57540"/>
    </cofactor>
</comment>
<dbReference type="PANTHER" id="PTHR43622:SF7">
    <property type="entry name" value="3-DEHYDROQUINATE SYNTHASE, CHLOROPLASTIC"/>
    <property type="match status" value="1"/>
</dbReference>